<name>A0A5B7DK66_PORTR</name>
<evidence type="ECO:0000313" key="2">
    <source>
        <dbReference type="EMBL" id="MPC21459.1"/>
    </source>
</evidence>
<accession>A0A5B7DK66</accession>
<dbReference type="GO" id="GO:0010508">
    <property type="term" value="P:positive regulation of autophagy"/>
    <property type="evidence" value="ECO:0007669"/>
    <property type="project" value="TreeGrafter"/>
</dbReference>
<comment type="caution">
    <text evidence="2">The sequence shown here is derived from an EMBL/GenBank/DDBJ whole genome shotgun (WGS) entry which is preliminary data.</text>
</comment>
<dbReference type="GO" id="GO:1904262">
    <property type="term" value="P:negative regulation of TORC1 signaling"/>
    <property type="evidence" value="ECO:0007669"/>
    <property type="project" value="TreeGrafter"/>
</dbReference>
<dbReference type="InterPro" id="IPR027244">
    <property type="entry name" value="IML1"/>
</dbReference>
<dbReference type="GO" id="GO:0005765">
    <property type="term" value="C:lysosomal membrane"/>
    <property type="evidence" value="ECO:0007669"/>
    <property type="project" value="TreeGrafter"/>
</dbReference>
<dbReference type="InterPro" id="IPR045838">
    <property type="entry name" value="DEPDC5_CTD"/>
</dbReference>
<dbReference type="OrthoDB" id="39497at2759"/>
<feature type="domain" description="DEPDC5 C-terminal" evidence="1">
    <location>
        <begin position="86"/>
        <end position="130"/>
    </location>
</feature>
<sequence>MVTWQRKAQACGLHLFPVPSDPFALPYSCNSDPLRGPILVPLNVSCFTLPGSEPFAQFPADTWGRRMHLFQPPTRTRTFSTSSASQLNQPGFLWTFNYMLTRRWKVPQISGDEVLAEKMLHDFRLFCANDRNRLRDFWDSHLPLLAPTSPTDDLMSEP</sequence>
<reference evidence="2 3" key="1">
    <citation type="submission" date="2019-05" db="EMBL/GenBank/DDBJ databases">
        <title>Another draft genome of Portunus trituberculatus and its Hox gene families provides insights of decapod evolution.</title>
        <authorList>
            <person name="Jeong J.-H."/>
            <person name="Song I."/>
            <person name="Kim S."/>
            <person name="Choi T."/>
            <person name="Kim D."/>
            <person name="Ryu S."/>
            <person name="Kim W."/>
        </authorList>
    </citation>
    <scope>NUCLEOTIDE SEQUENCE [LARGE SCALE GENOMIC DNA]</scope>
    <source>
        <tissue evidence="2">Muscle</tissue>
    </source>
</reference>
<dbReference type="EMBL" id="VSRR010000978">
    <property type="protein sequence ID" value="MPC21459.1"/>
    <property type="molecule type" value="Genomic_DNA"/>
</dbReference>
<organism evidence="2 3">
    <name type="scientific">Portunus trituberculatus</name>
    <name type="common">Swimming crab</name>
    <name type="synonym">Neptunus trituberculatus</name>
    <dbReference type="NCBI Taxonomy" id="210409"/>
    <lineage>
        <taxon>Eukaryota</taxon>
        <taxon>Metazoa</taxon>
        <taxon>Ecdysozoa</taxon>
        <taxon>Arthropoda</taxon>
        <taxon>Crustacea</taxon>
        <taxon>Multicrustacea</taxon>
        <taxon>Malacostraca</taxon>
        <taxon>Eumalacostraca</taxon>
        <taxon>Eucarida</taxon>
        <taxon>Decapoda</taxon>
        <taxon>Pleocyemata</taxon>
        <taxon>Brachyura</taxon>
        <taxon>Eubrachyura</taxon>
        <taxon>Portunoidea</taxon>
        <taxon>Portunidae</taxon>
        <taxon>Portuninae</taxon>
        <taxon>Portunus</taxon>
    </lineage>
</organism>
<dbReference type="PANTHER" id="PTHR13179:SF8">
    <property type="entry name" value="GATOR COMPLEX PROTEIN DEPDC5"/>
    <property type="match status" value="1"/>
</dbReference>
<evidence type="ECO:0000259" key="1">
    <source>
        <dbReference type="Pfam" id="PF19418"/>
    </source>
</evidence>
<proteinExistence type="predicted"/>
<evidence type="ECO:0000313" key="3">
    <source>
        <dbReference type="Proteomes" id="UP000324222"/>
    </source>
</evidence>
<dbReference type="PANTHER" id="PTHR13179">
    <property type="entry name" value="DEP DOMAIN CONTAINING PROTEIN 5"/>
    <property type="match status" value="1"/>
</dbReference>
<feature type="domain" description="DEPDC5 C-terminal" evidence="1">
    <location>
        <begin position="3"/>
        <end position="72"/>
    </location>
</feature>
<dbReference type="Proteomes" id="UP000324222">
    <property type="component" value="Unassembled WGS sequence"/>
</dbReference>
<dbReference type="GO" id="GO:0005096">
    <property type="term" value="F:GTPase activator activity"/>
    <property type="evidence" value="ECO:0007669"/>
    <property type="project" value="InterPro"/>
</dbReference>
<keyword evidence="3" id="KW-1185">Reference proteome</keyword>
<dbReference type="GO" id="GO:1990130">
    <property type="term" value="C:GATOR1 complex"/>
    <property type="evidence" value="ECO:0007669"/>
    <property type="project" value="TreeGrafter"/>
</dbReference>
<gene>
    <name evidence="2" type="primary">DEPDC5_1</name>
    <name evidence="2" type="ORF">E2C01_014448</name>
</gene>
<dbReference type="GO" id="GO:0034198">
    <property type="term" value="P:cellular response to amino acid starvation"/>
    <property type="evidence" value="ECO:0007669"/>
    <property type="project" value="TreeGrafter"/>
</dbReference>
<protein>
    <submittedName>
        <fullName evidence="2">DEP domain-containing protein 5</fullName>
    </submittedName>
</protein>
<dbReference type="Pfam" id="PF19418">
    <property type="entry name" value="DEPDC5_CTD"/>
    <property type="match status" value="2"/>
</dbReference>
<dbReference type="AlphaFoldDB" id="A0A5B7DK66"/>